<dbReference type="PANTHER" id="PTHR46586">
    <property type="entry name" value="ANKYRIN REPEAT-CONTAINING PROTEIN"/>
    <property type="match status" value="1"/>
</dbReference>
<dbReference type="Gene3D" id="1.25.40.20">
    <property type="entry name" value="Ankyrin repeat-containing domain"/>
    <property type="match status" value="1"/>
</dbReference>
<reference evidence="1" key="1">
    <citation type="submission" date="2018-03" db="EMBL/GenBank/DDBJ databases">
        <authorList>
            <consortium name="Urmite Genomes"/>
        </authorList>
    </citation>
    <scope>NUCLEOTIDE SEQUENCE [LARGE SCALE GENOMIC DNA]</scope>
    <source>
        <strain evidence="1">IHUMI-27.7</strain>
    </source>
</reference>
<dbReference type="Proteomes" id="UP000273054">
    <property type="component" value="Segment"/>
</dbReference>
<protein>
    <submittedName>
        <fullName evidence="1">Ankyrin repeat-containing protein</fullName>
    </submittedName>
</protein>
<evidence type="ECO:0000313" key="1">
    <source>
        <dbReference type="EMBL" id="SPN79839.1"/>
    </source>
</evidence>
<proteinExistence type="predicted"/>
<dbReference type="InterPro" id="IPR052050">
    <property type="entry name" value="SecEffector_AnkRepeat"/>
</dbReference>
<sequence length="380" mass="42959">MQIVYQTIFSYCGGYNYLNGQVCKEFSLIAPKVCYLRYLDDLLGDEKEICLSPSCNLLELAFEKELLHLLGYNKHLISADHVSEVTGKGKLKILKWFKDNGYSIDEHIFSIAATSGQHEVMCWLREINCPYDKDKMCSDLAHGGDLEFLKWARSEGCPWGEDFCSNAAFSGHLQLLQWAVENGHSLDTWICSSAAEGGQLEVLQWAHSQGCFWDSNTCFRAAHKGHLEVLKWLHQNGCPWTSGVCSAAAAEGYLEILQWARSQGCDWSEQVYVYAIDNDRLEIVEWACANGCPLTPNIFNQAIIKGNLQILQILKDGGGPPQKTFWNRYMLADALSNGDLRVLDWLKENGNFGEIFCDAARMSKTNSEDVLEWLFWNGFV</sequence>
<keyword evidence="2" id="KW-1185">Reference proteome</keyword>
<name>A0A2R8FFP2_9VIRU</name>
<accession>A0A2R8FFP2</accession>
<dbReference type="SUPFAM" id="SSF48403">
    <property type="entry name" value="Ankyrin repeat"/>
    <property type="match status" value="1"/>
</dbReference>
<dbReference type="EMBL" id="LT994651">
    <property type="protein sequence ID" value="SPN79839.1"/>
    <property type="molecule type" value="Genomic_DNA"/>
</dbReference>
<dbReference type="PANTHER" id="PTHR46586:SF3">
    <property type="entry name" value="ANKYRIN REPEAT-CONTAINING PROTEIN"/>
    <property type="match status" value="1"/>
</dbReference>
<dbReference type="SUPFAM" id="SSF140860">
    <property type="entry name" value="Pseudo ankyrin repeat-like"/>
    <property type="match status" value="1"/>
</dbReference>
<organism evidence="1">
    <name type="scientific">Brazilian cedratvirus IHUMI</name>
    <dbReference type="NCBI Taxonomy" id="2126980"/>
    <lineage>
        <taxon>Viruses</taxon>
        <taxon>Pithoviruses</taxon>
        <taxon>Orthocedratvirinae</taxon>
        <taxon>Alphacedratvirus</taxon>
        <taxon>Alphacedratvirus brasiliense</taxon>
    </lineage>
</organism>
<gene>
    <name evidence="1" type="ORF">BRZCDTV_526</name>
</gene>
<evidence type="ECO:0000313" key="2">
    <source>
        <dbReference type="Proteomes" id="UP000273054"/>
    </source>
</evidence>
<dbReference type="InterPro" id="IPR036770">
    <property type="entry name" value="Ankyrin_rpt-contain_sf"/>
</dbReference>